<dbReference type="Gene3D" id="1.10.630.10">
    <property type="entry name" value="Cytochrome P450"/>
    <property type="match status" value="1"/>
</dbReference>
<evidence type="ECO:0000256" key="5">
    <source>
        <dbReference type="ARBA" id="ARBA00022692"/>
    </source>
</evidence>
<evidence type="ECO:0000256" key="3">
    <source>
        <dbReference type="ARBA" id="ARBA00010617"/>
    </source>
</evidence>
<sequence>MSLTVAIFLFIVPLLFLLLNLKRCSTKKIKLPPSPYKLPIIGNLHQLSPPPHRSLHALSQKYGPIMHLQLGTVPAIIISSPDVAQEVLKTNDLVFASRPSLVTANKLFYSSEDVAFTPYGEYWRQARKICVLHLLNSKRVQSFGAIREDEVELMIEKVSQKASLEPVNLTMLLNSLTANTISRVSLGNKHSVEEGASHKLCKLIEELSAFFETSHLEDYFPYLAWVNAINGMNERMNKWFRDWDSFLDQVINDHVFLVLAPKTILIQT</sequence>
<name>A0AAV9DRL8_ACOCL</name>
<dbReference type="GO" id="GO:0016705">
    <property type="term" value="F:oxidoreductase activity, acting on paired donors, with incorporation or reduction of molecular oxygen"/>
    <property type="evidence" value="ECO:0007669"/>
    <property type="project" value="InterPro"/>
</dbReference>
<evidence type="ECO:0000256" key="8">
    <source>
        <dbReference type="ARBA" id="ARBA00023002"/>
    </source>
</evidence>
<keyword evidence="6" id="KW-0479">Metal-binding</keyword>
<keyword evidence="8" id="KW-0560">Oxidoreductase</keyword>
<dbReference type="InterPro" id="IPR002401">
    <property type="entry name" value="Cyt_P450_E_grp-I"/>
</dbReference>
<dbReference type="SUPFAM" id="SSF48264">
    <property type="entry name" value="Cytochrome P450"/>
    <property type="match status" value="1"/>
</dbReference>
<comment type="subcellular location">
    <subcellularLocation>
        <location evidence="2">Membrane</location>
        <topology evidence="2">Single-pass membrane protein</topology>
    </subcellularLocation>
</comment>
<keyword evidence="9" id="KW-0408">Iron</keyword>
<dbReference type="PANTHER" id="PTHR47955">
    <property type="entry name" value="CYTOCHROME P450 FAMILY 71 PROTEIN"/>
    <property type="match status" value="1"/>
</dbReference>
<evidence type="ECO:0000256" key="2">
    <source>
        <dbReference type="ARBA" id="ARBA00004167"/>
    </source>
</evidence>
<evidence type="ECO:0000313" key="13">
    <source>
        <dbReference type="EMBL" id="KAK1303898.1"/>
    </source>
</evidence>
<reference evidence="13" key="1">
    <citation type="journal article" date="2023" name="Nat. Commun.">
        <title>Diploid and tetraploid genomes of Acorus and the evolution of monocots.</title>
        <authorList>
            <person name="Ma L."/>
            <person name="Liu K.W."/>
            <person name="Li Z."/>
            <person name="Hsiao Y.Y."/>
            <person name="Qi Y."/>
            <person name="Fu T."/>
            <person name="Tang G.D."/>
            <person name="Zhang D."/>
            <person name="Sun W.H."/>
            <person name="Liu D.K."/>
            <person name="Li Y."/>
            <person name="Chen G.Z."/>
            <person name="Liu X.D."/>
            <person name="Liao X.Y."/>
            <person name="Jiang Y.T."/>
            <person name="Yu X."/>
            <person name="Hao Y."/>
            <person name="Huang J."/>
            <person name="Zhao X.W."/>
            <person name="Ke S."/>
            <person name="Chen Y.Y."/>
            <person name="Wu W.L."/>
            <person name="Hsu J.L."/>
            <person name="Lin Y.F."/>
            <person name="Huang M.D."/>
            <person name="Li C.Y."/>
            <person name="Huang L."/>
            <person name="Wang Z.W."/>
            <person name="Zhao X."/>
            <person name="Zhong W.Y."/>
            <person name="Peng D.H."/>
            <person name="Ahmad S."/>
            <person name="Lan S."/>
            <person name="Zhang J.S."/>
            <person name="Tsai W.C."/>
            <person name="Van de Peer Y."/>
            <person name="Liu Z.J."/>
        </authorList>
    </citation>
    <scope>NUCLEOTIDE SEQUENCE</scope>
    <source>
        <strain evidence="13">CP</strain>
    </source>
</reference>
<evidence type="ECO:0000256" key="10">
    <source>
        <dbReference type="ARBA" id="ARBA00023033"/>
    </source>
</evidence>
<keyword evidence="4" id="KW-0349">Heme</keyword>
<dbReference type="InterPro" id="IPR036396">
    <property type="entry name" value="Cyt_P450_sf"/>
</dbReference>
<comment type="caution">
    <text evidence="13">The sequence shown here is derived from an EMBL/GenBank/DDBJ whole genome shotgun (WGS) entry which is preliminary data.</text>
</comment>
<comment type="similarity">
    <text evidence="3">Belongs to the cytochrome P450 family.</text>
</comment>
<keyword evidence="7" id="KW-1133">Transmembrane helix</keyword>
<dbReference type="Proteomes" id="UP001180020">
    <property type="component" value="Unassembled WGS sequence"/>
</dbReference>
<dbReference type="GO" id="GO:0004497">
    <property type="term" value="F:monooxygenase activity"/>
    <property type="evidence" value="ECO:0007669"/>
    <property type="project" value="UniProtKB-KW"/>
</dbReference>
<keyword evidence="11" id="KW-0472">Membrane</keyword>
<evidence type="ECO:0000256" key="4">
    <source>
        <dbReference type="ARBA" id="ARBA00022617"/>
    </source>
</evidence>
<dbReference type="GO" id="GO:0020037">
    <property type="term" value="F:heme binding"/>
    <property type="evidence" value="ECO:0007669"/>
    <property type="project" value="InterPro"/>
</dbReference>
<accession>A0AAV9DRL8</accession>
<dbReference type="EMBL" id="JAUJYO010000011">
    <property type="protein sequence ID" value="KAK1303898.1"/>
    <property type="molecule type" value="Genomic_DNA"/>
</dbReference>
<feature type="signal peptide" evidence="12">
    <location>
        <begin position="1"/>
        <end position="26"/>
    </location>
</feature>
<proteinExistence type="inferred from homology"/>
<dbReference type="PANTHER" id="PTHR47955:SF22">
    <property type="entry name" value="CYTOCHROME P450 83B1-LIKE"/>
    <property type="match status" value="1"/>
</dbReference>
<organism evidence="13 14">
    <name type="scientific">Acorus calamus</name>
    <name type="common">Sweet flag</name>
    <dbReference type="NCBI Taxonomy" id="4465"/>
    <lineage>
        <taxon>Eukaryota</taxon>
        <taxon>Viridiplantae</taxon>
        <taxon>Streptophyta</taxon>
        <taxon>Embryophyta</taxon>
        <taxon>Tracheophyta</taxon>
        <taxon>Spermatophyta</taxon>
        <taxon>Magnoliopsida</taxon>
        <taxon>Liliopsida</taxon>
        <taxon>Acoraceae</taxon>
        <taxon>Acorus</taxon>
    </lineage>
</organism>
<dbReference type="GO" id="GO:0005506">
    <property type="term" value="F:iron ion binding"/>
    <property type="evidence" value="ECO:0007669"/>
    <property type="project" value="InterPro"/>
</dbReference>
<keyword evidence="10" id="KW-0503">Monooxygenase</keyword>
<dbReference type="PRINTS" id="PR00463">
    <property type="entry name" value="EP450I"/>
</dbReference>
<evidence type="ECO:0000313" key="14">
    <source>
        <dbReference type="Proteomes" id="UP001180020"/>
    </source>
</evidence>
<keyword evidence="5" id="KW-0812">Transmembrane</keyword>
<feature type="chain" id="PRO_5043530017" description="Cytochrome P450" evidence="12">
    <location>
        <begin position="27"/>
        <end position="268"/>
    </location>
</feature>
<evidence type="ECO:0000256" key="7">
    <source>
        <dbReference type="ARBA" id="ARBA00022989"/>
    </source>
</evidence>
<dbReference type="AlphaFoldDB" id="A0AAV9DRL8"/>
<evidence type="ECO:0000256" key="11">
    <source>
        <dbReference type="ARBA" id="ARBA00023136"/>
    </source>
</evidence>
<evidence type="ECO:0008006" key="15">
    <source>
        <dbReference type="Google" id="ProtNLM"/>
    </source>
</evidence>
<dbReference type="InterPro" id="IPR001128">
    <property type="entry name" value="Cyt_P450"/>
</dbReference>
<keyword evidence="14" id="KW-1185">Reference proteome</keyword>
<evidence type="ECO:0000256" key="12">
    <source>
        <dbReference type="SAM" id="SignalP"/>
    </source>
</evidence>
<protein>
    <recommendedName>
        <fullName evidence="15">Cytochrome P450</fullName>
    </recommendedName>
</protein>
<keyword evidence="12" id="KW-0732">Signal</keyword>
<comment type="cofactor">
    <cofactor evidence="1">
        <name>heme</name>
        <dbReference type="ChEBI" id="CHEBI:30413"/>
    </cofactor>
</comment>
<dbReference type="GO" id="GO:0016020">
    <property type="term" value="C:membrane"/>
    <property type="evidence" value="ECO:0007669"/>
    <property type="project" value="UniProtKB-SubCell"/>
</dbReference>
<evidence type="ECO:0000256" key="6">
    <source>
        <dbReference type="ARBA" id="ARBA00022723"/>
    </source>
</evidence>
<evidence type="ECO:0000256" key="1">
    <source>
        <dbReference type="ARBA" id="ARBA00001971"/>
    </source>
</evidence>
<reference evidence="13" key="2">
    <citation type="submission" date="2023-06" db="EMBL/GenBank/DDBJ databases">
        <authorList>
            <person name="Ma L."/>
            <person name="Liu K.-W."/>
            <person name="Li Z."/>
            <person name="Hsiao Y.-Y."/>
            <person name="Qi Y."/>
            <person name="Fu T."/>
            <person name="Tang G."/>
            <person name="Zhang D."/>
            <person name="Sun W.-H."/>
            <person name="Liu D.-K."/>
            <person name="Li Y."/>
            <person name="Chen G.-Z."/>
            <person name="Liu X.-D."/>
            <person name="Liao X.-Y."/>
            <person name="Jiang Y.-T."/>
            <person name="Yu X."/>
            <person name="Hao Y."/>
            <person name="Huang J."/>
            <person name="Zhao X.-W."/>
            <person name="Ke S."/>
            <person name="Chen Y.-Y."/>
            <person name="Wu W.-L."/>
            <person name="Hsu J.-L."/>
            <person name="Lin Y.-F."/>
            <person name="Huang M.-D."/>
            <person name="Li C.-Y."/>
            <person name="Huang L."/>
            <person name="Wang Z.-W."/>
            <person name="Zhao X."/>
            <person name="Zhong W.-Y."/>
            <person name="Peng D.-H."/>
            <person name="Ahmad S."/>
            <person name="Lan S."/>
            <person name="Zhang J.-S."/>
            <person name="Tsai W.-C."/>
            <person name="Van De Peer Y."/>
            <person name="Liu Z.-J."/>
        </authorList>
    </citation>
    <scope>NUCLEOTIDE SEQUENCE</scope>
    <source>
        <strain evidence="13">CP</strain>
        <tissue evidence="13">Leaves</tissue>
    </source>
</reference>
<dbReference type="Pfam" id="PF00067">
    <property type="entry name" value="p450"/>
    <property type="match status" value="1"/>
</dbReference>
<gene>
    <name evidence="13" type="ORF">QJS10_CPB11g00635</name>
</gene>
<evidence type="ECO:0000256" key="9">
    <source>
        <dbReference type="ARBA" id="ARBA00023004"/>
    </source>
</evidence>